<dbReference type="AlphaFoldDB" id="X0XAW1"/>
<evidence type="ECO:0008006" key="2">
    <source>
        <dbReference type="Google" id="ProtNLM"/>
    </source>
</evidence>
<sequence length="210" mass="24213">MGYKMNNLERFKAVVHFEKPDYMPIFGFPGAPGVSSGAMAKTHRRLVKTGMPEWVDGCRSLDAWMTVKSKKWCKYWGTTGPLLIDFFPGEPAPGIKTEKRIEGEWEIIESETGALTRQVIDNDVTYSMPEYIVYDVRDRKSWKFYRDKMTPGSLWPADKIERECQRFDNRNRPLAITGDSTWGFLRSLMGPEKACTILYDDPELAHEIID</sequence>
<protein>
    <recommendedName>
        <fullName evidence="2">Uroporphyrinogen decarboxylase (URO-D) domain-containing protein</fullName>
    </recommendedName>
</protein>
<gene>
    <name evidence="1" type="ORF">S01H1_69516</name>
</gene>
<organism evidence="1">
    <name type="scientific">marine sediment metagenome</name>
    <dbReference type="NCBI Taxonomy" id="412755"/>
    <lineage>
        <taxon>unclassified sequences</taxon>
        <taxon>metagenomes</taxon>
        <taxon>ecological metagenomes</taxon>
    </lineage>
</organism>
<evidence type="ECO:0000313" key="1">
    <source>
        <dbReference type="EMBL" id="GAG40334.1"/>
    </source>
</evidence>
<comment type="caution">
    <text evidence="1">The sequence shown here is derived from an EMBL/GenBank/DDBJ whole genome shotgun (WGS) entry which is preliminary data.</text>
</comment>
<dbReference type="InterPro" id="IPR038071">
    <property type="entry name" value="UROD/MetE-like_sf"/>
</dbReference>
<dbReference type="Gene3D" id="3.20.20.210">
    <property type="match status" value="1"/>
</dbReference>
<feature type="non-terminal residue" evidence="1">
    <location>
        <position position="210"/>
    </location>
</feature>
<name>X0XAW1_9ZZZZ</name>
<accession>X0XAW1</accession>
<reference evidence="1" key="1">
    <citation type="journal article" date="2014" name="Front. Microbiol.">
        <title>High frequency of phylogenetically diverse reductive dehalogenase-homologous genes in deep subseafloor sedimentary metagenomes.</title>
        <authorList>
            <person name="Kawai M."/>
            <person name="Futagami T."/>
            <person name="Toyoda A."/>
            <person name="Takaki Y."/>
            <person name="Nishi S."/>
            <person name="Hori S."/>
            <person name="Arai W."/>
            <person name="Tsubouchi T."/>
            <person name="Morono Y."/>
            <person name="Uchiyama I."/>
            <person name="Ito T."/>
            <person name="Fujiyama A."/>
            <person name="Inagaki F."/>
            <person name="Takami H."/>
        </authorList>
    </citation>
    <scope>NUCLEOTIDE SEQUENCE</scope>
    <source>
        <strain evidence="1">Expedition CK06-06</strain>
    </source>
</reference>
<proteinExistence type="predicted"/>
<dbReference type="EMBL" id="BARS01046163">
    <property type="protein sequence ID" value="GAG40334.1"/>
    <property type="molecule type" value="Genomic_DNA"/>
</dbReference>